<dbReference type="FunFam" id="2.60.120.330:FF:000079">
    <property type="entry name" value="Protein SRG1"/>
    <property type="match status" value="1"/>
</dbReference>
<evidence type="ECO:0000313" key="8">
    <source>
        <dbReference type="Proteomes" id="UP001154282"/>
    </source>
</evidence>
<dbReference type="InterPro" id="IPR050295">
    <property type="entry name" value="Plant_2OG-oxidoreductases"/>
</dbReference>
<evidence type="ECO:0000256" key="3">
    <source>
        <dbReference type="ARBA" id="ARBA00022896"/>
    </source>
</evidence>
<dbReference type="InterPro" id="IPR005123">
    <property type="entry name" value="Oxoglu/Fe-dep_dioxygenase_dom"/>
</dbReference>
<dbReference type="InterPro" id="IPR044861">
    <property type="entry name" value="IPNS-like_FE2OG_OXY"/>
</dbReference>
<dbReference type="Pfam" id="PF03171">
    <property type="entry name" value="2OG-FeII_Oxy"/>
    <property type="match status" value="1"/>
</dbReference>
<keyword evidence="5" id="KW-0560">Oxidoreductase</keyword>
<organism evidence="7 8">
    <name type="scientific">Linum tenue</name>
    <dbReference type="NCBI Taxonomy" id="586396"/>
    <lineage>
        <taxon>Eukaryota</taxon>
        <taxon>Viridiplantae</taxon>
        <taxon>Streptophyta</taxon>
        <taxon>Embryophyta</taxon>
        <taxon>Tracheophyta</taxon>
        <taxon>Spermatophyta</taxon>
        <taxon>Magnoliopsida</taxon>
        <taxon>eudicotyledons</taxon>
        <taxon>Gunneridae</taxon>
        <taxon>Pentapetalae</taxon>
        <taxon>rosids</taxon>
        <taxon>fabids</taxon>
        <taxon>Malpighiales</taxon>
        <taxon>Linaceae</taxon>
        <taxon>Linum</taxon>
    </lineage>
</organism>
<dbReference type="AlphaFoldDB" id="A0AAV0HAE8"/>
<keyword evidence="4 5" id="KW-0408">Iron</keyword>
<proteinExistence type="inferred from homology"/>
<evidence type="ECO:0000256" key="2">
    <source>
        <dbReference type="ARBA" id="ARBA00022723"/>
    </source>
</evidence>
<dbReference type="PROSITE" id="PS51471">
    <property type="entry name" value="FE2OG_OXY"/>
    <property type="match status" value="1"/>
</dbReference>
<name>A0AAV0HAE8_9ROSI</name>
<evidence type="ECO:0000259" key="6">
    <source>
        <dbReference type="PROSITE" id="PS51471"/>
    </source>
</evidence>
<dbReference type="PANTHER" id="PTHR47991">
    <property type="entry name" value="OXOGLUTARATE/IRON-DEPENDENT DIOXYGENASE"/>
    <property type="match status" value="1"/>
</dbReference>
<dbReference type="InterPro" id="IPR026992">
    <property type="entry name" value="DIOX_N"/>
</dbReference>
<protein>
    <recommendedName>
        <fullName evidence="6">Fe2OG dioxygenase domain-containing protein</fullName>
    </recommendedName>
</protein>
<dbReference type="EMBL" id="CAMGYJ010000002">
    <property type="protein sequence ID" value="CAI0381949.1"/>
    <property type="molecule type" value="Genomic_DNA"/>
</dbReference>
<evidence type="ECO:0000256" key="5">
    <source>
        <dbReference type="RuleBase" id="RU003682"/>
    </source>
</evidence>
<evidence type="ECO:0000256" key="4">
    <source>
        <dbReference type="ARBA" id="ARBA00023004"/>
    </source>
</evidence>
<evidence type="ECO:0000313" key="7">
    <source>
        <dbReference type="EMBL" id="CAI0381949.1"/>
    </source>
</evidence>
<dbReference type="GO" id="GO:0046872">
    <property type="term" value="F:metal ion binding"/>
    <property type="evidence" value="ECO:0007669"/>
    <property type="project" value="UniProtKB-KW"/>
</dbReference>
<keyword evidence="3" id="KW-0847">Vitamin C</keyword>
<comment type="similarity">
    <text evidence="1 5">Belongs to the iron/ascorbate-dependent oxidoreductase family.</text>
</comment>
<dbReference type="SUPFAM" id="SSF51197">
    <property type="entry name" value="Clavaminate synthase-like"/>
    <property type="match status" value="1"/>
</dbReference>
<dbReference type="InterPro" id="IPR027443">
    <property type="entry name" value="IPNS-like_sf"/>
</dbReference>
<reference evidence="7" key="1">
    <citation type="submission" date="2022-08" db="EMBL/GenBank/DDBJ databases">
        <authorList>
            <person name="Gutierrez-Valencia J."/>
        </authorList>
    </citation>
    <scope>NUCLEOTIDE SEQUENCE</scope>
</reference>
<gene>
    <name evidence="7" type="ORF">LITE_LOCUS3367</name>
</gene>
<sequence length="383" mass="43628">MASSSSLLELPTDFRGDHHHHQLPSVVSVQELAKRPLTTIPTPFVSFDQEIPEETLHQPYVEAPILDLQLLTADHETSSLELAKLHSYCQEWGIFQHILIRRHMYVQLVNHGVDKSVIEKLRHEVEGFYKLPVEEKLRYKEQPGDYEGYGGTGRLKGRLEWGDRFYMNTNPIHRRKPHLFPELPSSFRESLEVYLEEVQKLAMKLMGLMAKALQTEAKKVEEMMDDGMQSVRITYYPPCPRPELVVGITPHSDASGITILNQVNGVDGLKIVKDGAWLPLTFLPHALVVNVGDILEVLSNGLYKSVEHSVAVNSEKERIAVGFFFNPRFDAEVGPATDIVGPENPPKFKRKGMEQYVKDYFAMKMEGRSNLEHMKIDNDGCRQ</sequence>
<dbReference type="Gene3D" id="2.60.120.330">
    <property type="entry name" value="B-lactam Antibiotic, Isopenicillin N Synthase, Chain"/>
    <property type="match status" value="1"/>
</dbReference>
<accession>A0AAV0HAE8</accession>
<dbReference type="GO" id="GO:0016491">
    <property type="term" value="F:oxidoreductase activity"/>
    <property type="evidence" value="ECO:0007669"/>
    <property type="project" value="UniProtKB-KW"/>
</dbReference>
<dbReference type="GO" id="GO:0031418">
    <property type="term" value="F:L-ascorbic acid binding"/>
    <property type="evidence" value="ECO:0007669"/>
    <property type="project" value="UniProtKB-KW"/>
</dbReference>
<keyword evidence="8" id="KW-1185">Reference proteome</keyword>
<feature type="domain" description="Fe2OG dioxygenase" evidence="6">
    <location>
        <begin position="227"/>
        <end position="327"/>
    </location>
</feature>
<dbReference type="Proteomes" id="UP001154282">
    <property type="component" value="Unassembled WGS sequence"/>
</dbReference>
<evidence type="ECO:0000256" key="1">
    <source>
        <dbReference type="ARBA" id="ARBA00008056"/>
    </source>
</evidence>
<comment type="caution">
    <text evidence="7">The sequence shown here is derived from an EMBL/GenBank/DDBJ whole genome shotgun (WGS) entry which is preliminary data.</text>
</comment>
<keyword evidence="2 5" id="KW-0479">Metal-binding</keyword>
<dbReference type="Pfam" id="PF14226">
    <property type="entry name" value="DIOX_N"/>
    <property type="match status" value="1"/>
</dbReference>